<evidence type="ECO:0000256" key="3">
    <source>
        <dbReference type="RuleBase" id="RU003476"/>
    </source>
</evidence>
<dbReference type="InterPro" id="IPR015797">
    <property type="entry name" value="NUDIX_hydrolase-like_dom_sf"/>
</dbReference>
<name>A0ABM9MQ58_9LACO</name>
<dbReference type="RefSeq" id="WP_338343461.1">
    <property type="nucleotide sequence ID" value="NZ_CAUZLH010000005.1"/>
</dbReference>
<dbReference type="InterPro" id="IPR000086">
    <property type="entry name" value="NUDIX_hydrolase_dom"/>
</dbReference>
<dbReference type="Pfam" id="PF00293">
    <property type="entry name" value="NUDIX"/>
    <property type="match status" value="1"/>
</dbReference>
<evidence type="ECO:0000313" key="6">
    <source>
        <dbReference type="Proteomes" id="UP001314166"/>
    </source>
</evidence>
<sequence length="172" mass="19035">MEQNYIARMRAKVGHEGMIFPSAWGVLWNENHDAILLEKRGDSKNGYGFPGGFLEYGESPMQAVVREFKEETNLDVEVVRLLGVASHVTDKNSWGDAQETLSMGFEVRLVPGASAADLVVDGDETLAADFIPVNPRPEMFVPAAAETLERVLTENEASNRPWLRESVSNKKA</sequence>
<evidence type="ECO:0000259" key="4">
    <source>
        <dbReference type="PROSITE" id="PS51462"/>
    </source>
</evidence>
<proteinExistence type="inferred from homology"/>
<evidence type="ECO:0000256" key="2">
    <source>
        <dbReference type="ARBA" id="ARBA00022801"/>
    </source>
</evidence>
<reference evidence="5 6" key="1">
    <citation type="submission" date="2023-10" db="EMBL/GenBank/DDBJ databases">
        <authorList>
            <person name="Botero Cardona J."/>
        </authorList>
    </citation>
    <scope>NUCLEOTIDE SEQUENCE [LARGE SCALE GENOMIC DNA]</scope>
    <source>
        <strain evidence="5 6">R-55214</strain>
    </source>
</reference>
<dbReference type="PANTHER" id="PTHR43046">
    <property type="entry name" value="GDP-MANNOSE MANNOSYL HYDROLASE"/>
    <property type="match status" value="1"/>
</dbReference>
<dbReference type="PROSITE" id="PS00893">
    <property type="entry name" value="NUDIX_BOX"/>
    <property type="match status" value="1"/>
</dbReference>
<evidence type="ECO:0000256" key="1">
    <source>
        <dbReference type="ARBA" id="ARBA00001946"/>
    </source>
</evidence>
<dbReference type="PRINTS" id="PR00502">
    <property type="entry name" value="NUDIXFAMILY"/>
</dbReference>
<comment type="caution">
    <text evidence="5">The sequence shown here is derived from an EMBL/GenBank/DDBJ whole genome shotgun (WGS) entry which is preliminary data.</text>
</comment>
<dbReference type="InterPro" id="IPR020476">
    <property type="entry name" value="Nudix_hydrolase"/>
</dbReference>
<gene>
    <name evidence="5" type="ORF">R55214_HHFBAMCI_00366</name>
</gene>
<organism evidence="5 6">
    <name type="scientific">Fructobacillus evanidus</name>
    <dbReference type="NCBI Taxonomy" id="3064281"/>
    <lineage>
        <taxon>Bacteria</taxon>
        <taxon>Bacillati</taxon>
        <taxon>Bacillota</taxon>
        <taxon>Bacilli</taxon>
        <taxon>Lactobacillales</taxon>
        <taxon>Lactobacillaceae</taxon>
        <taxon>Fructobacillus</taxon>
    </lineage>
</organism>
<keyword evidence="2 3" id="KW-0378">Hydrolase</keyword>
<evidence type="ECO:0000313" key="5">
    <source>
        <dbReference type="EMBL" id="CAK1231210.1"/>
    </source>
</evidence>
<protein>
    <submittedName>
        <fullName evidence="5">NUDIX family (YjhB)</fullName>
    </submittedName>
</protein>
<dbReference type="InterPro" id="IPR020084">
    <property type="entry name" value="NUDIX_hydrolase_CS"/>
</dbReference>
<dbReference type="PROSITE" id="PS51462">
    <property type="entry name" value="NUDIX"/>
    <property type="match status" value="1"/>
</dbReference>
<dbReference type="Gene3D" id="3.90.79.10">
    <property type="entry name" value="Nucleoside Triphosphate Pyrophosphohydrolase"/>
    <property type="match status" value="1"/>
</dbReference>
<comment type="cofactor">
    <cofactor evidence="1">
        <name>Mg(2+)</name>
        <dbReference type="ChEBI" id="CHEBI:18420"/>
    </cofactor>
</comment>
<keyword evidence="6" id="KW-1185">Reference proteome</keyword>
<dbReference type="EMBL" id="CAUZMB010000002">
    <property type="protein sequence ID" value="CAK1231210.1"/>
    <property type="molecule type" value="Genomic_DNA"/>
</dbReference>
<accession>A0ABM9MQ58</accession>
<comment type="similarity">
    <text evidence="3">Belongs to the Nudix hydrolase family.</text>
</comment>
<feature type="domain" description="Nudix hydrolase" evidence="4">
    <location>
        <begin position="18"/>
        <end position="153"/>
    </location>
</feature>
<dbReference type="Proteomes" id="UP001314166">
    <property type="component" value="Unassembled WGS sequence"/>
</dbReference>
<dbReference type="SUPFAM" id="SSF55811">
    <property type="entry name" value="Nudix"/>
    <property type="match status" value="1"/>
</dbReference>
<dbReference type="PANTHER" id="PTHR43046:SF2">
    <property type="entry name" value="8-OXO-DGTP DIPHOSPHATASE-RELATED"/>
    <property type="match status" value="1"/>
</dbReference>